<dbReference type="GO" id="GO:0044550">
    <property type="term" value="P:secondary metabolite biosynthetic process"/>
    <property type="evidence" value="ECO:0007669"/>
    <property type="project" value="TreeGrafter"/>
</dbReference>
<dbReference type="PANTHER" id="PTHR45527:SF1">
    <property type="entry name" value="FATTY ACID SYNTHASE"/>
    <property type="match status" value="1"/>
</dbReference>
<evidence type="ECO:0000313" key="7">
    <source>
        <dbReference type="EMBL" id="CAG9987268.1"/>
    </source>
</evidence>
<dbReference type="Gene3D" id="1.10.1200.10">
    <property type="entry name" value="ACP-like"/>
    <property type="match status" value="5"/>
</dbReference>
<dbReference type="CDD" id="cd19534">
    <property type="entry name" value="E_NRPS"/>
    <property type="match status" value="1"/>
</dbReference>
<dbReference type="FunFam" id="3.30.559.30:FF:000002">
    <property type="entry name" value="Nonribosomal peptide synthase Pes1"/>
    <property type="match status" value="2"/>
</dbReference>
<feature type="domain" description="Carrier" evidence="6">
    <location>
        <begin position="788"/>
        <end position="864"/>
    </location>
</feature>
<dbReference type="SMART" id="SM01294">
    <property type="entry name" value="PKS_PP_betabranch"/>
    <property type="match status" value="1"/>
</dbReference>
<dbReference type="InterPro" id="IPR045851">
    <property type="entry name" value="AMP-bd_C_sf"/>
</dbReference>
<dbReference type="GO" id="GO:0043041">
    <property type="term" value="P:amino acid activation for nonribosomal peptide biosynthetic process"/>
    <property type="evidence" value="ECO:0007669"/>
    <property type="project" value="TreeGrafter"/>
</dbReference>
<dbReference type="NCBIfam" id="TIGR01733">
    <property type="entry name" value="AA-adenyl-dom"/>
    <property type="match status" value="4"/>
</dbReference>
<dbReference type="FunFam" id="3.40.50.12780:FF:000014">
    <property type="entry name" value="Nonribosomal peptide synthetase 1"/>
    <property type="match status" value="2"/>
</dbReference>
<dbReference type="InterPro" id="IPR006162">
    <property type="entry name" value="Ppantetheine_attach_site"/>
</dbReference>
<evidence type="ECO:0000256" key="1">
    <source>
        <dbReference type="ARBA" id="ARBA00005179"/>
    </source>
</evidence>
<dbReference type="FunFam" id="3.30.300.30:FF:000015">
    <property type="entry name" value="Nonribosomal peptide synthase SidD"/>
    <property type="match status" value="4"/>
</dbReference>
<dbReference type="FunFam" id="3.30.559.30:FF:000005">
    <property type="entry name" value="Nonribosomal peptide synthase Pes1"/>
    <property type="match status" value="2"/>
</dbReference>
<dbReference type="InterPro" id="IPR020806">
    <property type="entry name" value="PKS_PP-bd"/>
</dbReference>
<dbReference type="PROSITE" id="PS50075">
    <property type="entry name" value="CARRIER"/>
    <property type="match status" value="5"/>
</dbReference>
<dbReference type="Proteomes" id="UP000754883">
    <property type="component" value="Unassembled WGS sequence"/>
</dbReference>
<dbReference type="CDD" id="cd19542">
    <property type="entry name" value="CT_NRPS-like"/>
    <property type="match status" value="2"/>
</dbReference>
<evidence type="ECO:0000256" key="5">
    <source>
        <dbReference type="ARBA" id="ARBA00029454"/>
    </source>
</evidence>
<gene>
    <name evidence="7" type="ORF">CBYS24578_00018695</name>
</gene>
<sequence length="6559" mass="718551">MADHTATVDPCIFPTLAGYSAPGYQTTPFGHGLISELGSFCQQKSVPLHNVVATAWALVLREYSAAESVAFALQDASTTEPLLVQVRTDTTTPLVRLIRNIAGSKGDSDAQEVDVQPLSSLLQSSINTGIWYDESDRGSSKTTQLQAGSKDNSSYAIQLYVPWLEVRYDTASLGELDAANVTQALEQALTSIIGSHETTTIGHVTLLGDQGMKQLQQWNVHQPDLWPVSVDQIVYQRVLEQPDAPAIHALDGNYTFAQLNDAAERFARHLVSLGVQSETIIPFCFTKSSWTIVAVLAILKAGGAAAALDPSYPPERLQQILSQTEAKLIVSSRVVQKSLEGTVSEPIIAIDDWFRLAAKDDDGGAGQKSRPSPGKPSTAAFVVFTSGSTGKSKGIILSHQSMCTSAFAHGKFMGLDKKSRVLQFAAYTFDVSNQDIWTTLMHGGCVCVPSDEERLNDIAGSINRMGVNWTFLTPTVARLLTPDQVPTLQTLVLGGEAITQSNVDTWASSVRLLNSYGPAECSICCAVSELSTFPGSSVNGSQPEGRIDPANIGYALPSAVLWIANPHNHDSLSPIGAVGELLVEGPILARGYLGDPARTGAAFIENPAWAKADTSPPRRFYKTGDLVRYASDGTMRFVGRKDHQVKIRGQRTELGDIEHHLTSAPSVKQGAVFLPKKGHWAERLVAVVSLVQLAQAAPKDGRLQLVGQEHQAAVSNAVETLHAILGKSLPSYMIPAAWFVVESLPLTPSAKVDRNQITRWIEDMEDDIRHITFDSKLATESYKVVENGQLSEREAALRQIWAHVLNVPVDRVSLHQSFISAGGDSISAMQVMGESRVKGIIITVEDILSADGIVGLAAKSRSGHNSQPAASVAKDVNVQFGLTPMQEQHFRLAPEGDSSFNQGFLLTLPQNVSVEALTDAVESLIHRHEMLRARFKQEPDGSWKQLIVSQDEDDFELRSHSIRNLERLDAAVQKAQVGLDIEAGPVFSVDFFNVKGQGQFVYLLAHQLAVDLVSWRVLFQELEELLRLGHIDHPPSYPFSEWCRLQYDKAQTLDPATTLPWALDPPDTSFWGLSAPYHTYGDAVEGGFRLGRHVSQLLIGPIPEALSVEPIDIFIAALAKSFAEVFPDHVIPTVLQEGHGRQPWSDHVDLSRTVGWFTTMAPIPVGRITREQDMATMAQAIHSLRKDLPDKGWADYTAKMLSPKAVRSSTHELLEVVFNYEGIYQILERDDSWLRHGPPRTQRNPVHARAFGLAASKTKFRSSFVNLLAVFEITAAVVCSQVEFSILYPPDIQHRDRVSFWLRRFEETLVAITGDVVSTNGQPISANVPFSAFNYPLSHHAAEQTDRLQDSLAEFGVGQVSVIEDVYRCSPMQEGLLLSQSTNRGEKYILSYVWQVKPSDPSALLDLERLSKAWQLVVSRHPSLRTEFLAAPNGHMDQIVFRERHVLIEEESISDIHDEDLLSVVSSLKSDDPSRPQYQLKLVRASDGRQFLKFAISHTIFDGESAPLLARELSAAYDGELKHSPTPYSALINYLAQRDASLSLAFWKDYLSQAVPCHFPTLTGGSISGEDGTSEPNHEIFAIKLEHSLASLQPACSRAGITLSTLFLTVWALVLRVYTGQESVSFGFLASGRDAPIPEIENVIGPVLNMLICHALVTQAKTPTGVAIGIQKAFVQSLSHQFTPLAEIHHDLGLTKRPLFNTVLSYQRSQQHKEADSGRKFHLERIGGQSKTEYDITLNVNVSEADVSVIFKYWTSALNRPFAIRVADTFRDILSSVIQNFDAPLDQLDLLSAPDNKDIANWNDGGRTEATKCVHTLVKLRAVEDPQAIAIEAKHWSLSYGELDAAALSLSYKLRDKGVGPDVRVLVLAQRSTWAIIGLLAILKAGGAIHVLDDSRSASHLADAVTASKSHIAIATEGLLGLAKSLVPDVVPLNAVSAYDTGVHPHDGWDIVTLGNLCSVVLTSGADGEPKSVLLDHRSVASRVAAYSTELKLTRSSRVLHHSPYLSHEGMMEVWATLTIGARLCVVPPLADLSLVSEAASELGVNWAALTPTLASSIDPDRVPSLSTLVLVGEPVPNQVFVAWSKRNLIQSFSTAETGNASSTGDSPDGPNPKTIGIPFKNVKLWVTDIKTPDLLAPIGVVGELLIEGPTLGLGYEQVSHGHTSTSFIDNPAWSRRLSDDLAGAGRRFFKTGDLVRYNLDGSIQYLGRKADGEFDSLAQRLSSQANIQQVVVRAISTGLLSQQTVVVYTTKPPNNAELSEISLYQSPEAKDIRSELIRVLEQAESDHVPASLVPIKAFPLVKIGKINARRVQSWLETIGQDTFQEIQRLNQAVVDPPAATFSSPTEQVLAQIWSEVLHVPVEKIGRERPFYSLGGDSISAIQAASRGRRDKINLTAQDILQFRTIARIAAVVARRGVFGAEVAVKHEHPGNVPFGLSPIQALYFDADPDGHERYYQSQYLELGQAVSSEQLTAALHAAVERHPMLRARFNDDDGEWMQRISDDVAGSINIGVVDNALEEDIASSLESAIGSINIANGPLAVARLFRSDSENDILFLGAHHLVVDHVSWRVILKEIEDHILGIPNVDSPPFPFHQWSQSLAKYSTENLRETDKVLPYNPPDADIEFWGLSGRQNSHGQVERLTVVLDETTTSRLLNESQSHLRTEPVDVMLGALLHAFAHVFPDRDTPALFNEGHGRDALTDAHDISKTVGWFSILAPLVAVPGQSTLDTIRRVKDARHYLPQGGWPYFASRYLTPEGQARFGGHFPMEIVFNYLGRYQGLENDGGLFRRASAPDTGCLYPDLLRFSLFEVLVSVNAGELRIQLSYPRATKHQERLGEWIRQYRTILGQVVASGGAVLSRSDFPLLEASYTDLDRVVKEVIPSIKGPVTIADLEGLYPSTPIQTGLLISQARNPAFYEYATIAEVLPPASGEPIDAEKLERAWQQVVERQAILRTVFVDSIFPSSIYDQAVLRKLPGEVVRLESGDGDPSAVLGQLMGLEFSPGQPLHRLSICTTSSGAVFVRLDINHAISDGASRGILLRDLAAAYHDHQTSPLVSQYHDFVYFLLRQPKELHLKYWTTRLADIEPCLLPNSLLSSAPTNSIHFTQVVLPKSIAQVRTFCIQSGVTLSTLLQTAWTLVLGVYCNAEKVSFGYIVSGRDAQIDGIEDVVGPFLNLLICHVSVPSSSSPLDILQDLQDYFVQNLPHQFSSLADILHELGLGDQARFNTVFSFQRRAINTSSGSEGLIHFRCERARDPTEFDLAVDVEDLGDHVSIVLEHWQDRISPGLAASIADTFSQAILSIITHPQEQLRRLDLAGPKSLAQIRQWNSSPPPAHEVCLHHGFKEQALRQPEAPAVSSFDGDLSYSELDVAATNLAAQLRDRGVTRGAMVPFMFTKSLWAIVGIVAIHKAGGAAVPLDPKAPRQRLETIASDTEATICLCLPQLRSNVSAVFSTIVEVVPSAISSTNGSTPRSVEDVSQPSDPAFVIFTSGSTGVPKGSILEHGSLSTTAAHSMSPINMNSDSRVLHFASYTFDVSIEEVCFTLVHGGCICVVSEDDRFDDLAGAMNRLQVTWADLTPTVAATIDPEVVPSLKTLVTGGEWLTQTVITKWADEVELFNSYGPSECSVFCSATAKPLTPSSHKEHIGVQLGSRAWLVTPGDHTRLVPVGAVGELVIEGRIVARGYLKNPAQTEARFFRSAPWLPEPLPVGSQLYLTGDLLRYEEDGSLIFVGREDGQIKLHGQRLEIGEIEHQLSLNLDPKEKGSVQVLPVPGSTSHKALVAFFTVSSHGFDEQDGPIPMTESLRDSASTLKQELAQGLPSYMIPSVYIPLPRLPYSSAGKIDRKVLAALTGAITESQWLQYSLARSQRSPPTTESERKLQKLWADVLGIDTSLIGKDGHFFHLGGDSVHTIHLSAAIRKAGLSLSASLIFQHPTLSDMAKALELSNKDLAGVGKQVGYSPFSLLAPIASVNVLLNEVQSLGGLKDRIEDIYPCTPLQQGLFALTLRDPGSYTLRRTYRLPHTLDLARFQSAWQQVVKETQILRSRIFFTPSLAAYQVVVGEDISWGSSISLQQYFAEDDARPLRELEPLARYAIVREEDDTYFVWSLHHSLYDGWSDGLLLDRLTSIYHARQPSPSVPFHRFIQHVHGYDPEKVRGFWTRYLEGASAITFPSRPSVREAPLPPSIVSLSLPLAERESQNATTATLLKAAWALVISQYTDSPDVVFGLTLSGRDIDMPGVEAVVGPTIATIPFRVVWNSEAPISTFLKQVYADAVELIDNQHVGLLQIRDLNENAKAACNFQNLLIIQSGQSVSRLETSLGLVEVHEAPRAFTGYPLVLECSMSPSQVHLQAAYDHEALSTDQARRLLHQLCTVFKQLESGPAEQTVGDIELFSDYDATLVSRWNQQPRLSVDRCVHDLIRQHLELVPDRQAVAAWDASLTYRQLHERTSVLSSILIERGVVPGTPVGFSLPRSSWSVAALLAIMQVGGVSVFLDSKYSQGRINQIIQITDLKHIITTNGDAHLAHNNRLDRIRVPAEVDMTAARPPLQLPRFQASARAYIIFTSGSTGVPKGVAVSHDALSTSLTSHGNAMGMGPKSRMLHYSSYTFDISTMEIFTTLSLGGCVCVPSEEDRLANLATSIQALGANMAILTPTVARLLKPRDVPGLETLYFIGEAPQEGDVSQWARHLRLVNTYGPAEATLIASVHQYAAGDDALNIGGSLPGGALWVVRADNHDKLAAVGAVGELLIEGPILAEGYIKEPQKTADVFIRDPAWARRLNPNGLESRRLYKTGDLVRYKDNGELVYVGRKDTQIKINGQRVEIAEIEHHVRSALAEPLDIIVDTLKNPGNGRNELVVYFQQSGSGSSKDAAPLLLPPTTRTTLLDLRDELLVRLEAHMVPLLYIPLSFLPTNQNGKVDRKALRQVGTDLSPRQRVIYTVRRRADPRSPSTATEHVLQKLWSQILGVAREQIGADDSFIQLGGDSLTAIRLAAALREERLILSVNDVFLHPKLSNMAQVIQADIVDSKEAAQDASSSSVEPFSLLAAGANVDDLLAELEQTWRLTKDIVEDIYPTTPLQEGLLAVTMSQDQNSTYVNREAYQIPHDVDLDRFAGAVESLIQRHPILRTRIIPTTSWGSCQVVVEEASPVSRIHAPDLETHLQNVADAKVGQFGQRLVKATIVDDDSGWAYFLWTAHHSTYDAWTMSLFWEELKELYHTRPLASHPPFSAFVAHLHRTNTPAVDAFWREYLAGATPTVFPKPPPSLPSSHAARASKSISHTASLIHELPSSATLPTIIRAAWALLLSSYAEDRSPDVVFNMTQSGRNVPIAGVADMFGPTITTLPYRLSWKPDATVGDFLSTIQSEALDLIPYEQAGLQRIRGLSADCQVSCDASNLLVIHRADPGSSDHLGLQKLSLTDGTDSFLSYALAMECTIDRGSVRMYTSYDPDVIPLYQTTRVVQQFDHIIQQLCGASSDELVHELDMFSPADREELASLYNGPIPTVERSVPEVFAEQVALSPDALAVDSQDGTRLTYAQLDRISDGISHRLLSLGVLPDDKVAWCSGKSPWTVAGLVAIAKAGGTVIFLDPSHPPSRRQELVQASQPRVILAVPPYDQLFRSSDHEIHVITVDNHSINQFNDRSLVPPPNLIRPDLGLYVQFTSGSTGTPKGCIVEHRNFLSSAAFYTQISRLDQGTRVFQVSSYSFDHALLEILATLTVGACVCVPCDEARLGHVARAINDLQVTWAIVTPSLARTLPIREVPTLRDLVLAGEAPSASDVQMWRSSPSPVRLYNGYGPAECAISTTIRLITHPDSASELGTSLASRNWVVDPQDPQKLAPLGAIGELLIEGPIVGRGYLNDPVRTAAVFISPPKWLEELSPDGPSHRVYLTGDLVRYTSDGSITYVGRKDTQVKIRGQRVELGEIEHRLGAHDGIANSAVVYPTDGRCKDQLVGFFSLSEQASSSVYELGSISLLSGADLETAVTVLRRAESSLASQLPSYMVPSLWVPLSSVPLRPSGKVERDALVKWLAAVDEKTLSTLANLGQDQSNTTRPWTPAEETLRSIWSKVVGVPPIRISLNSSFARLGGNSLSAMQVAGLARIARLYIPVPAVLQAKSLEELAASATPVTARSVATLRSVVGKPFPLSPMQQFYAHFALGDDEVSRNTNQQFHYAFPFQPTSRTSLPEIERGIRRIVSLHPLLRARFRLEGQGSSRRHVQEITDNVTDSYRVQGHRCSQVEEARSALNQSRTSLDIYSGPLVAADLVDTSSDQILFLTIHHLVTDMISWNVILDDLENILSNNALADQEATESYPFQAWCEMQTEMAKTLDPSNVLPFKVPEADFSYWQAEEQPNLLQDLVGEQIRLGATATARLMALGDRFDLQDLVTAALLYSFRCVFTNRSPPTIYRYGHGRDAPPGSDVDLSRTVGWLTSISPLHVAVDKGEDLPTIVQRAGATRASIPGNGLPYFVSRYYTAQGAATFQHHYQMEVLLNYLGSGVNGTVKDAEVDSGRTGKTTRLERFHAFADSSDGGLGARGQPDKILTWIEELWTVLEQGDFVDDD</sequence>
<comment type="caution">
    <text evidence="7">The sequence shown here is derived from an EMBL/GenBank/DDBJ whole genome shotgun (WGS) entry which is preliminary data.</text>
</comment>
<organism evidence="7 8">
    <name type="scientific">Clonostachys byssicola</name>
    <dbReference type="NCBI Taxonomy" id="160290"/>
    <lineage>
        <taxon>Eukaryota</taxon>
        <taxon>Fungi</taxon>
        <taxon>Dikarya</taxon>
        <taxon>Ascomycota</taxon>
        <taxon>Pezizomycotina</taxon>
        <taxon>Sordariomycetes</taxon>
        <taxon>Hypocreomycetidae</taxon>
        <taxon>Hypocreales</taxon>
        <taxon>Bionectriaceae</taxon>
        <taxon>Clonostachys</taxon>
    </lineage>
</organism>
<reference evidence="7 8" key="2">
    <citation type="submission" date="2021-10" db="EMBL/GenBank/DDBJ databases">
        <authorList>
            <person name="Piombo E."/>
        </authorList>
    </citation>
    <scope>NUCLEOTIDE SEQUENCE [LARGE SCALE GENOMIC DNA]</scope>
</reference>
<evidence type="ECO:0000256" key="2">
    <source>
        <dbReference type="ARBA" id="ARBA00022450"/>
    </source>
</evidence>
<dbReference type="NCBIfam" id="NF003417">
    <property type="entry name" value="PRK04813.1"/>
    <property type="match status" value="5"/>
</dbReference>
<dbReference type="InterPro" id="IPR000873">
    <property type="entry name" value="AMP-dep_synth/lig_dom"/>
</dbReference>
<dbReference type="SUPFAM" id="SSF47336">
    <property type="entry name" value="ACP-like"/>
    <property type="match status" value="5"/>
</dbReference>
<evidence type="ECO:0000259" key="6">
    <source>
        <dbReference type="PROSITE" id="PS50075"/>
    </source>
</evidence>
<comment type="pathway">
    <text evidence="1">Secondary metabolite biosynthesis.</text>
</comment>
<evidence type="ECO:0000256" key="3">
    <source>
        <dbReference type="ARBA" id="ARBA00022553"/>
    </source>
</evidence>
<feature type="domain" description="Carrier" evidence="6">
    <location>
        <begin position="2344"/>
        <end position="2417"/>
    </location>
</feature>
<proteinExistence type="inferred from homology"/>
<dbReference type="Pfam" id="PF00550">
    <property type="entry name" value="PP-binding"/>
    <property type="match status" value="5"/>
</dbReference>
<dbReference type="InterPro" id="IPR036736">
    <property type="entry name" value="ACP-like_sf"/>
</dbReference>
<dbReference type="FunFam" id="3.30.559.10:FF:000016">
    <property type="entry name" value="Nonribosomal peptide synthase Pes1"/>
    <property type="match status" value="1"/>
</dbReference>
<feature type="domain" description="Carrier" evidence="6">
    <location>
        <begin position="6050"/>
        <end position="6129"/>
    </location>
</feature>
<evidence type="ECO:0000256" key="4">
    <source>
        <dbReference type="ARBA" id="ARBA00022598"/>
    </source>
</evidence>
<dbReference type="GO" id="GO:0031177">
    <property type="term" value="F:phosphopantetheine binding"/>
    <property type="evidence" value="ECO:0007669"/>
    <property type="project" value="InterPro"/>
</dbReference>
<dbReference type="EMBL" id="CABFNO020001420">
    <property type="protein sequence ID" value="CAG9987268.1"/>
    <property type="molecule type" value="Genomic_DNA"/>
</dbReference>
<dbReference type="Gene3D" id="3.30.559.10">
    <property type="entry name" value="Chloramphenicol acetyltransferase-like domain"/>
    <property type="match status" value="7"/>
</dbReference>
<dbReference type="InterPro" id="IPR042099">
    <property type="entry name" value="ANL_N_sf"/>
</dbReference>
<dbReference type="InterPro" id="IPR009081">
    <property type="entry name" value="PP-bd_ACP"/>
</dbReference>
<feature type="domain" description="Carrier" evidence="6">
    <location>
        <begin position="4946"/>
        <end position="5022"/>
    </location>
</feature>
<dbReference type="FunFam" id="3.30.559.30:FF:000003">
    <property type="entry name" value="Nonribosomal peptide synthase SidD"/>
    <property type="match status" value="2"/>
</dbReference>
<dbReference type="Gene3D" id="3.30.300.30">
    <property type="match status" value="5"/>
</dbReference>
<dbReference type="PROSITE" id="PS00012">
    <property type="entry name" value="PHOSPHOPANTETHEINE"/>
    <property type="match status" value="3"/>
</dbReference>
<dbReference type="Gene3D" id="3.30.559.30">
    <property type="entry name" value="Nonribosomal peptide synthetase, condensation domain"/>
    <property type="match status" value="8"/>
</dbReference>
<keyword evidence="8" id="KW-1185">Reference proteome</keyword>
<reference evidence="8" key="1">
    <citation type="submission" date="2019-06" db="EMBL/GenBank/DDBJ databases">
        <authorList>
            <person name="Broberg M."/>
        </authorList>
    </citation>
    <scope>NUCLEOTIDE SEQUENCE [LARGE SCALE GENOMIC DNA]</scope>
</reference>
<dbReference type="InterPro" id="IPR001242">
    <property type="entry name" value="Condensation_dom"/>
</dbReference>
<dbReference type="SMART" id="SM00823">
    <property type="entry name" value="PKS_PP"/>
    <property type="match status" value="4"/>
</dbReference>
<keyword evidence="4" id="KW-0436">Ligase</keyword>
<dbReference type="GO" id="GO:0005737">
    <property type="term" value="C:cytoplasm"/>
    <property type="evidence" value="ECO:0007669"/>
    <property type="project" value="TreeGrafter"/>
</dbReference>
<protein>
    <recommendedName>
        <fullName evidence="6">Carrier domain-containing protein</fullName>
    </recommendedName>
</protein>
<name>A0A9N9Y502_9HYPO</name>
<feature type="domain" description="Carrier" evidence="6">
    <location>
        <begin position="3870"/>
        <end position="3946"/>
    </location>
</feature>
<dbReference type="InterPro" id="IPR010071">
    <property type="entry name" value="AA_adenyl_dom"/>
</dbReference>
<dbReference type="PROSITE" id="PS00455">
    <property type="entry name" value="AMP_BINDING"/>
    <property type="match status" value="4"/>
</dbReference>
<dbReference type="Pfam" id="PF00501">
    <property type="entry name" value="AMP-binding"/>
    <property type="match status" value="5"/>
</dbReference>
<dbReference type="GO" id="GO:0016874">
    <property type="term" value="F:ligase activity"/>
    <property type="evidence" value="ECO:0007669"/>
    <property type="project" value="UniProtKB-KW"/>
</dbReference>
<dbReference type="SUPFAM" id="SSF52777">
    <property type="entry name" value="CoA-dependent acyltransferases"/>
    <property type="match status" value="15"/>
</dbReference>
<dbReference type="FunFam" id="1.10.1200.10:FF:000005">
    <property type="entry name" value="Nonribosomal peptide synthetase 1"/>
    <property type="match status" value="2"/>
</dbReference>
<dbReference type="Gene3D" id="3.40.50.12780">
    <property type="entry name" value="N-terminal domain of ligase-like"/>
    <property type="match status" value="5"/>
</dbReference>
<dbReference type="CDD" id="cd19545">
    <property type="entry name" value="FUM14_C_NRPS-like"/>
    <property type="match status" value="2"/>
</dbReference>
<evidence type="ECO:0000313" key="8">
    <source>
        <dbReference type="Proteomes" id="UP000754883"/>
    </source>
</evidence>
<dbReference type="CDD" id="cd05918">
    <property type="entry name" value="A_NRPS_SidN3_like"/>
    <property type="match status" value="4"/>
</dbReference>
<dbReference type="SUPFAM" id="SSF56801">
    <property type="entry name" value="Acetyl-CoA synthetase-like"/>
    <property type="match status" value="5"/>
</dbReference>
<dbReference type="PANTHER" id="PTHR45527">
    <property type="entry name" value="NONRIBOSOMAL PEPTIDE SYNTHETASE"/>
    <property type="match status" value="1"/>
</dbReference>
<comment type="similarity">
    <text evidence="5">Belongs to the NRP synthetase family.</text>
</comment>
<dbReference type="InterPro" id="IPR023213">
    <property type="entry name" value="CAT-like_dom_sf"/>
</dbReference>
<keyword evidence="2" id="KW-0596">Phosphopantetheine</keyword>
<dbReference type="InterPro" id="IPR020845">
    <property type="entry name" value="AMP-binding_CS"/>
</dbReference>
<dbReference type="OrthoDB" id="416786at2759"/>
<keyword evidence="3" id="KW-0597">Phosphoprotein</keyword>
<accession>A0A9N9Y502</accession>
<dbReference type="Pfam" id="PF00668">
    <property type="entry name" value="Condensation"/>
    <property type="match status" value="7"/>
</dbReference>